<dbReference type="SUPFAM" id="SSF82171">
    <property type="entry name" value="DPP6 N-terminal domain-like"/>
    <property type="match status" value="1"/>
</dbReference>
<sequence length="1097" mass="122473">MAAIRRKPLPNADHGSVSEGPPPPYHFNENAVAPTVATIKPLVSHVENMAVESMATNDGSPRNIKESEAKVVNVRGVQENCEAGLKEVIHGEGSKATLKNEALQKRGHENVEGQLPRPPLPQTVPRVLAPIRAVPPLIPPPRKFDPPRPPPKELRRPQNSSPSVAGANSKEVEEKEDDGNASDGSDDSYVVARRQIFQVRKAANGILAHKRHIIQLIKEECWYPAVDELEDLIVLVEDQGHKVPVEWYLEVVRLSLCAERLPYIRQLPSNIGEIDEENGRDRGIWLESAILRGFVAKMEGQLEQSISWFLKAAKFARKYGYSEEIDICCYELCDAYTESGKVEEGGFYRGLITGRRAWENGILKYLKPRVFKDEEAMSQSLVHDRCLSFLDELLLMRGVAKNEEKKEKYRQILHFASVAGAKGRGVSAATIADVFNMKDNEVFEMIKSTKEGPNSGSGVFRLREDAETDVMLEYSCMADIISRSPRSPWAKHKYFSADEGFIMSDLAPRLLGLMRRLLKEDICQVKAYGTSRTAFDEGMIKKCIPSSLRYACRWWLEPYADSKLGLKLEELQTFVGVHWLNWIEVMGILGPQMMDQARSMAVELRQELADSERGKTLTPASRKRIELMEIFLNRYGDIILETPLQVYHLWKLFEFEENAAALSAPKVLIKIDIHDSQNQHAIFKTLKEGYDNLLKIVKPGMNERQKIAFSSDLRLVAYNIPDSPIVIVKDLTTKSEGIILEHGKKRVFEIHFSPKVAEDNTLAIITDPPQVTVWDISKAATKQIFAAGKPNEHLTIKFSPNGGLIAFISGRRNIIIRNIDTGGAVHGPYDGGPGRVLSMDFLRHERTFVIANGYRRLKTPSPDLTALTDIYTWSGGVPDDASVHVLNGKPKKALVWAKEGGAFIRTLLGSERIDLDCGEKGGKRIVMVVSHDEKRIAAIRDKGGIQIFDSETGKCIQSFWRFNGETTLAAAFLPSGDRLITVSKEMGMREWELTVGVEVDAAGEWVVRGDEKVMRIPRKYHARGAGAERSNGVVLTHPSGRVLEVEFTISKERAAEETSGYGLVTTVMAYLPSLPVSLNYPSLPSLPWGLPTFRGSG</sequence>
<reference evidence="2 3" key="1">
    <citation type="submission" date="2019-10" db="EMBL/GenBank/DDBJ databases">
        <authorList>
            <person name="Palmer J.M."/>
        </authorList>
    </citation>
    <scope>NUCLEOTIDE SEQUENCE [LARGE SCALE GENOMIC DNA]</scope>
    <source>
        <strain evidence="2 3">TWF730</strain>
    </source>
</reference>
<feature type="compositionally biased region" description="Basic and acidic residues" evidence="1">
    <location>
        <begin position="142"/>
        <end position="156"/>
    </location>
</feature>
<name>A0AAV9VL18_9PEZI</name>
<dbReference type="AlphaFoldDB" id="A0AAV9VL18"/>
<protein>
    <submittedName>
        <fullName evidence="2">Uncharacterized protein</fullName>
    </submittedName>
</protein>
<dbReference type="Gene3D" id="2.130.10.10">
    <property type="entry name" value="YVTN repeat-like/Quinoprotein amine dehydrogenase"/>
    <property type="match status" value="2"/>
</dbReference>
<evidence type="ECO:0000256" key="1">
    <source>
        <dbReference type="SAM" id="MobiDB-lite"/>
    </source>
</evidence>
<dbReference type="EMBL" id="JAVHNS010000001">
    <property type="protein sequence ID" value="KAK6362821.1"/>
    <property type="molecule type" value="Genomic_DNA"/>
</dbReference>
<gene>
    <name evidence="2" type="ORF">TWF730_000274</name>
</gene>
<comment type="caution">
    <text evidence="2">The sequence shown here is derived from an EMBL/GenBank/DDBJ whole genome shotgun (WGS) entry which is preliminary data.</text>
</comment>
<evidence type="ECO:0000313" key="2">
    <source>
        <dbReference type="EMBL" id="KAK6362821.1"/>
    </source>
</evidence>
<feature type="compositionally biased region" description="Acidic residues" evidence="1">
    <location>
        <begin position="174"/>
        <end position="186"/>
    </location>
</feature>
<accession>A0AAV9VL18</accession>
<feature type="region of interest" description="Disordered" evidence="1">
    <location>
        <begin position="1"/>
        <end position="29"/>
    </location>
</feature>
<dbReference type="InterPro" id="IPR015943">
    <property type="entry name" value="WD40/YVTN_repeat-like_dom_sf"/>
</dbReference>
<organism evidence="2 3">
    <name type="scientific">Orbilia blumenaviensis</name>
    <dbReference type="NCBI Taxonomy" id="1796055"/>
    <lineage>
        <taxon>Eukaryota</taxon>
        <taxon>Fungi</taxon>
        <taxon>Dikarya</taxon>
        <taxon>Ascomycota</taxon>
        <taxon>Pezizomycotina</taxon>
        <taxon>Orbiliomycetes</taxon>
        <taxon>Orbiliales</taxon>
        <taxon>Orbiliaceae</taxon>
        <taxon>Orbilia</taxon>
    </lineage>
</organism>
<proteinExistence type="predicted"/>
<keyword evidence="3" id="KW-1185">Reference proteome</keyword>
<feature type="region of interest" description="Disordered" evidence="1">
    <location>
        <begin position="134"/>
        <end position="187"/>
    </location>
</feature>
<dbReference type="Proteomes" id="UP001373714">
    <property type="component" value="Unassembled WGS sequence"/>
</dbReference>
<evidence type="ECO:0000313" key="3">
    <source>
        <dbReference type="Proteomes" id="UP001373714"/>
    </source>
</evidence>